<feature type="transmembrane region" description="Helical" evidence="2">
    <location>
        <begin position="167"/>
        <end position="190"/>
    </location>
</feature>
<dbReference type="GO" id="GO:0015031">
    <property type="term" value="P:protein transport"/>
    <property type="evidence" value="ECO:0007669"/>
    <property type="project" value="TreeGrafter"/>
</dbReference>
<keyword evidence="4" id="KW-1185">Reference proteome</keyword>
<protein>
    <recommendedName>
        <fullName evidence="5">Arrestin-like N-terminal domain-containing protein</fullName>
    </recommendedName>
</protein>
<reference evidence="3 4" key="1">
    <citation type="submission" date="2019-02" db="EMBL/GenBank/DDBJ databases">
        <title>Deep-cultivation of Planctomycetes and their phenomic and genomic characterization uncovers novel biology.</title>
        <authorList>
            <person name="Wiegand S."/>
            <person name="Jogler M."/>
            <person name="Boedeker C."/>
            <person name="Pinto D."/>
            <person name="Vollmers J."/>
            <person name="Rivas-Marin E."/>
            <person name="Kohn T."/>
            <person name="Peeters S.H."/>
            <person name="Heuer A."/>
            <person name="Rast P."/>
            <person name="Oberbeckmann S."/>
            <person name="Bunk B."/>
            <person name="Jeske O."/>
            <person name="Meyerdierks A."/>
            <person name="Storesund J.E."/>
            <person name="Kallscheuer N."/>
            <person name="Luecker S."/>
            <person name="Lage O.M."/>
            <person name="Pohl T."/>
            <person name="Merkel B.J."/>
            <person name="Hornburger P."/>
            <person name="Mueller R.-W."/>
            <person name="Bruemmer F."/>
            <person name="Labrenz M."/>
            <person name="Spormann A.M."/>
            <person name="Op Den Camp H."/>
            <person name="Overmann J."/>
            <person name="Amann R."/>
            <person name="Jetten M.S.M."/>
            <person name="Mascher T."/>
            <person name="Medema M.H."/>
            <person name="Devos D.P."/>
            <person name="Kaster A.-K."/>
            <person name="Ovreas L."/>
            <person name="Rohde M."/>
            <person name="Galperin M.Y."/>
            <person name="Jogler C."/>
        </authorList>
    </citation>
    <scope>NUCLEOTIDE SEQUENCE [LARGE SCALE GENOMIC DNA]</scope>
    <source>
        <strain evidence="3 4">Pla22</strain>
    </source>
</reference>
<feature type="transmembrane region" description="Helical" evidence="2">
    <location>
        <begin position="138"/>
        <end position="161"/>
    </location>
</feature>
<keyword evidence="2" id="KW-0812">Transmembrane</keyword>
<evidence type="ECO:0000313" key="3">
    <source>
        <dbReference type="EMBL" id="TWT53314.1"/>
    </source>
</evidence>
<sequence>MAKCDLSVEIDNPDRIYGGGETIRGVVRVSVDSDVTCNGLEVKTVWRTHGRGNVATKDAQSTIVFTGDWQAGDQLEYPFELTVADWPPSYHGHYLNIDHYVDARAKIPWAFDPKASAPFLMKPTGGPEIASAGKSGEVAVSGFVGAIIALVFASILIPIGGALIRSGWFGALFFAPLLIGGIVMIVRYALPKYKLGKVTCEIEECSLHPGDVLRGELVVCPRRPVNINGVKCEIEARERCVSGSGSNATTHTHLFFSRLLELEPAKTLRPDVEHRYPIAFEIPSDAPYSIKLSSNEIIWEAKVRIDIPRCPDWSKKYKLEVLPSGNQVIGASSYGASSNATSPAMASATGEADSSSPGVTFQETVQHLWDVRDEDDQRDLLVDVVQGMTFDVEAIVERRVLYSGSEDPHVYENGHAVWARAEHPELPMVLYVPHDMGEEFEQIGRQIWRGRGTVVGWDHQHGRLQIKVETGR</sequence>
<name>A0A5C5WQZ5_9BACT</name>
<feature type="region of interest" description="Disordered" evidence="1">
    <location>
        <begin position="339"/>
        <end position="358"/>
    </location>
</feature>
<dbReference type="PANTHER" id="PTHR11188:SF17">
    <property type="entry name" value="FI21816P1"/>
    <property type="match status" value="1"/>
</dbReference>
<dbReference type="InterPro" id="IPR014752">
    <property type="entry name" value="Arrestin-like_C"/>
</dbReference>
<dbReference type="Proteomes" id="UP000316598">
    <property type="component" value="Unassembled WGS sequence"/>
</dbReference>
<dbReference type="Gene3D" id="2.60.40.640">
    <property type="match status" value="2"/>
</dbReference>
<organism evidence="3 4">
    <name type="scientific">Rubripirellula amarantea</name>
    <dbReference type="NCBI Taxonomy" id="2527999"/>
    <lineage>
        <taxon>Bacteria</taxon>
        <taxon>Pseudomonadati</taxon>
        <taxon>Planctomycetota</taxon>
        <taxon>Planctomycetia</taxon>
        <taxon>Pirellulales</taxon>
        <taxon>Pirellulaceae</taxon>
        <taxon>Rubripirellula</taxon>
    </lineage>
</organism>
<accession>A0A5C5WQZ5</accession>
<dbReference type="AlphaFoldDB" id="A0A5C5WQZ5"/>
<keyword evidence="2" id="KW-1133">Transmembrane helix</keyword>
<dbReference type="EMBL" id="SJPI01000001">
    <property type="protein sequence ID" value="TWT53314.1"/>
    <property type="molecule type" value="Genomic_DNA"/>
</dbReference>
<dbReference type="GO" id="GO:0005737">
    <property type="term" value="C:cytoplasm"/>
    <property type="evidence" value="ECO:0007669"/>
    <property type="project" value="TreeGrafter"/>
</dbReference>
<evidence type="ECO:0000313" key="4">
    <source>
        <dbReference type="Proteomes" id="UP000316598"/>
    </source>
</evidence>
<dbReference type="OrthoDB" id="263784at2"/>
<dbReference type="InterPro" id="IPR014756">
    <property type="entry name" value="Ig_E-set"/>
</dbReference>
<dbReference type="SUPFAM" id="SSF81296">
    <property type="entry name" value="E set domains"/>
    <property type="match status" value="1"/>
</dbReference>
<evidence type="ECO:0000256" key="1">
    <source>
        <dbReference type="SAM" id="MobiDB-lite"/>
    </source>
</evidence>
<dbReference type="InterPro" id="IPR050357">
    <property type="entry name" value="Arrestin_domain-protein"/>
</dbReference>
<dbReference type="RefSeq" id="WP_146513551.1">
    <property type="nucleotide sequence ID" value="NZ_SJPI01000001.1"/>
</dbReference>
<dbReference type="PANTHER" id="PTHR11188">
    <property type="entry name" value="ARRESTIN DOMAIN CONTAINING PROTEIN"/>
    <property type="match status" value="1"/>
</dbReference>
<evidence type="ECO:0000256" key="2">
    <source>
        <dbReference type="SAM" id="Phobius"/>
    </source>
</evidence>
<evidence type="ECO:0008006" key="5">
    <source>
        <dbReference type="Google" id="ProtNLM"/>
    </source>
</evidence>
<gene>
    <name evidence="3" type="ORF">Pla22_09430</name>
</gene>
<proteinExistence type="predicted"/>
<comment type="caution">
    <text evidence="3">The sequence shown here is derived from an EMBL/GenBank/DDBJ whole genome shotgun (WGS) entry which is preliminary data.</text>
</comment>
<keyword evidence="2" id="KW-0472">Membrane</keyword>